<evidence type="ECO:0000259" key="1">
    <source>
        <dbReference type="Pfam" id="PF19993"/>
    </source>
</evidence>
<organism evidence="2 3">
    <name type="scientific">Vreelandella titanicae</name>
    <dbReference type="NCBI Taxonomy" id="664683"/>
    <lineage>
        <taxon>Bacteria</taxon>
        <taxon>Pseudomonadati</taxon>
        <taxon>Pseudomonadota</taxon>
        <taxon>Gammaproteobacteria</taxon>
        <taxon>Oceanospirillales</taxon>
        <taxon>Halomonadaceae</taxon>
        <taxon>Vreelandella</taxon>
    </lineage>
</organism>
<reference evidence="2 3" key="1">
    <citation type="submission" date="2019-12" db="EMBL/GenBank/DDBJ databases">
        <title>Genome sequencing and assembly of endphytes of Porphyra tenera.</title>
        <authorList>
            <person name="Park J.M."/>
            <person name="Shin R."/>
            <person name="Jo S.H."/>
        </authorList>
    </citation>
    <scope>NUCLEOTIDE SEQUENCE [LARGE SCALE GENOMIC DNA]</scope>
    <source>
        <strain evidence="2 3">GPM3</strain>
    </source>
</reference>
<evidence type="ECO:0000313" key="2">
    <source>
        <dbReference type="EMBL" id="QKS27267.1"/>
    </source>
</evidence>
<keyword evidence="3" id="KW-1185">Reference proteome</keyword>
<name>A0AAP9T2Q1_9GAMM</name>
<accession>A0AAP9T2Q1</accession>
<dbReference type="EMBL" id="CP054580">
    <property type="protein sequence ID" value="QKS27267.1"/>
    <property type="molecule type" value="Genomic_DNA"/>
</dbReference>
<dbReference type="Pfam" id="PF19993">
    <property type="entry name" value="DO-GTPase2"/>
    <property type="match status" value="1"/>
</dbReference>
<dbReference type="SUPFAM" id="SSF52540">
    <property type="entry name" value="P-loop containing nucleoside triphosphate hydrolases"/>
    <property type="match status" value="1"/>
</dbReference>
<gene>
    <name evidence="2" type="ORF">FX987_05088</name>
</gene>
<dbReference type="InterPro" id="IPR045528">
    <property type="entry name" value="DO-GTPase2"/>
</dbReference>
<dbReference type="Proteomes" id="UP000509761">
    <property type="component" value="Chromosome"/>
</dbReference>
<dbReference type="Gene3D" id="3.40.50.300">
    <property type="entry name" value="P-loop containing nucleotide triphosphate hydrolases"/>
    <property type="match status" value="1"/>
</dbReference>
<proteinExistence type="predicted"/>
<dbReference type="InterPro" id="IPR027417">
    <property type="entry name" value="P-loop_NTPase"/>
</dbReference>
<protein>
    <recommendedName>
        <fullName evidence="1">Double-GTPase 2 domain-containing protein</fullName>
    </recommendedName>
</protein>
<dbReference type="RefSeq" id="WP_022519881.1">
    <property type="nucleotide sequence ID" value="NZ_FNEF01000021.1"/>
</dbReference>
<dbReference type="AlphaFoldDB" id="A0AAP9T2Q1"/>
<sequence>MDNCPHHTCFAPDTGCALGHMELTKCPEWKGGLPDVAMTSVEDDDILLPWTGRALGLSDLNFVTGRAKPMTVSIAGPESAGKTTLLAAWYLLLGRGLLSDSKWQFGGSFSLEGWEAVAAALRWSPGQPPSFPPHTTSHSARAPGLLHLAFRQEDDNLRDFLFADAPGEWFQRWAVDALAEEAGGACWIAKHADVLLLAADRQALSGPHLGSARNSFQLLAKRVAAERRGRPVALVWTKADIELSAEMERRIRQAVISVMPDAAEFSVSVFSEDGGDVGVGFQKLFRWILGIRRSHVQLLPAAVSGHDPLFIFGRR</sequence>
<evidence type="ECO:0000313" key="3">
    <source>
        <dbReference type="Proteomes" id="UP000509761"/>
    </source>
</evidence>
<feature type="domain" description="Double-GTPase 2" evidence="1">
    <location>
        <begin position="71"/>
        <end position="287"/>
    </location>
</feature>